<organism evidence="1 2">
    <name type="scientific">Halocaridina rubra</name>
    <name type="common">Hawaiian red shrimp</name>
    <dbReference type="NCBI Taxonomy" id="373956"/>
    <lineage>
        <taxon>Eukaryota</taxon>
        <taxon>Metazoa</taxon>
        <taxon>Ecdysozoa</taxon>
        <taxon>Arthropoda</taxon>
        <taxon>Crustacea</taxon>
        <taxon>Multicrustacea</taxon>
        <taxon>Malacostraca</taxon>
        <taxon>Eumalacostraca</taxon>
        <taxon>Eucarida</taxon>
        <taxon>Decapoda</taxon>
        <taxon>Pleocyemata</taxon>
        <taxon>Caridea</taxon>
        <taxon>Atyoidea</taxon>
        <taxon>Atyidae</taxon>
        <taxon>Halocaridina</taxon>
    </lineage>
</organism>
<comment type="caution">
    <text evidence="1">The sequence shown here is derived from an EMBL/GenBank/DDBJ whole genome shotgun (WGS) entry which is preliminary data.</text>
</comment>
<sequence length="54" mass="6234">TVASRKDMERMTRQDVMEIMEDMPFSRSLQFLGQRSQALKDSTEHPGLSKNFAT</sequence>
<proteinExistence type="predicted"/>
<reference evidence="1 2" key="1">
    <citation type="submission" date="2023-11" db="EMBL/GenBank/DDBJ databases">
        <title>Halocaridina rubra genome assembly.</title>
        <authorList>
            <person name="Smith C."/>
        </authorList>
    </citation>
    <scope>NUCLEOTIDE SEQUENCE [LARGE SCALE GENOMIC DNA]</scope>
    <source>
        <strain evidence="1">EP-1</strain>
        <tissue evidence="1">Whole</tissue>
    </source>
</reference>
<feature type="non-terminal residue" evidence="1">
    <location>
        <position position="1"/>
    </location>
</feature>
<accession>A0AAN9AFK2</accession>
<evidence type="ECO:0000313" key="1">
    <source>
        <dbReference type="EMBL" id="KAK7085720.1"/>
    </source>
</evidence>
<protein>
    <submittedName>
        <fullName evidence="1">Uncharacterized protein</fullName>
    </submittedName>
</protein>
<dbReference type="Proteomes" id="UP001381693">
    <property type="component" value="Unassembled WGS sequence"/>
</dbReference>
<name>A0AAN9AFK2_HALRR</name>
<gene>
    <name evidence="1" type="ORF">SK128_007713</name>
</gene>
<keyword evidence="2" id="KW-1185">Reference proteome</keyword>
<dbReference type="AlphaFoldDB" id="A0AAN9AFK2"/>
<evidence type="ECO:0000313" key="2">
    <source>
        <dbReference type="Proteomes" id="UP001381693"/>
    </source>
</evidence>
<dbReference type="EMBL" id="JAXCGZ010000633">
    <property type="protein sequence ID" value="KAK7085720.1"/>
    <property type="molecule type" value="Genomic_DNA"/>
</dbReference>